<proteinExistence type="predicted"/>
<gene>
    <name evidence="2" type="ORF">HK097_003184</name>
</gene>
<dbReference type="AlphaFoldDB" id="A0AAD5X078"/>
<feature type="region of interest" description="Disordered" evidence="1">
    <location>
        <begin position="1"/>
        <end position="21"/>
    </location>
</feature>
<evidence type="ECO:0000313" key="3">
    <source>
        <dbReference type="Proteomes" id="UP001212841"/>
    </source>
</evidence>
<dbReference type="Proteomes" id="UP001212841">
    <property type="component" value="Unassembled WGS sequence"/>
</dbReference>
<sequence>MDGAQPALDPPRTTTTPAVPVPTDCPDCTPARNVGCYKINEGLVSPLGADNYMTVGQCYGICRQHSDLGITYFTLTSNLNNGLISCACATTTTAQAFTRTDDTYCESICRDGFKCGSAHNNFWNVYA</sequence>
<evidence type="ECO:0008006" key="4">
    <source>
        <dbReference type="Google" id="ProtNLM"/>
    </source>
</evidence>
<comment type="caution">
    <text evidence="2">The sequence shown here is derived from an EMBL/GenBank/DDBJ whole genome shotgun (WGS) entry which is preliminary data.</text>
</comment>
<dbReference type="EMBL" id="JADGJD010001733">
    <property type="protein sequence ID" value="KAJ3038411.1"/>
    <property type="molecule type" value="Genomic_DNA"/>
</dbReference>
<organism evidence="2 3">
    <name type="scientific">Rhizophlyctis rosea</name>
    <dbReference type="NCBI Taxonomy" id="64517"/>
    <lineage>
        <taxon>Eukaryota</taxon>
        <taxon>Fungi</taxon>
        <taxon>Fungi incertae sedis</taxon>
        <taxon>Chytridiomycota</taxon>
        <taxon>Chytridiomycota incertae sedis</taxon>
        <taxon>Chytridiomycetes</taxon>
        <taxon>Rhizophlyctidales</taxon>
        <taxon>Rhizophlyctidaceae</taxon>
        <taxon>Rhizophlyctis</taxon>
    </lineage>
</organism>
<evidence type="ECO:0000313" key="2">
    <source>
        <dbReference type="EMBL" id="KAJ3038411.1"/>
    </source>
</evidence>
<feature type="compositionally biased region" description="Low complexity" evidence="1">
    <location>
        <begin position="10"/>
        <end position="21"/>
    </location>
</feature>
<evidence type="ECO:0000256" key="1">
    <source>
        <dbReference type="SAM" id="MobiDB-lite"/>
    </source>
</evidence>
<feature type="non-terminal residue" evidence="2">
    <location>
        <position position="127"/>
    </location>
</feature>
<protein>
    <recommendedName>
        <fullName evidence="4">WSC domain-containing protein</fullName>
    </recommendedName>
</protein>
<reference evidence="2" key="1">
    <citation type="submission" date="2020-05" db="EMBL/GenBank/DDBJ databases">
        <title>Phylogenomic resolution of chytrid fungi.</title>
        <authorList>
            <person name="Stajich J.E."/>
            <person name="Amses K."/>
            <person name="Simmons R."/>
            <person name="Seto K."/>
            <person name="Myers J."/>
            <person name="Bonds A."/>
            <person name="Quandt C.A."/>
            <person name="Barry K."/>
            <person name="Liu P."/>
            <person name="Grigoriev I."/>
            <person name="Longcore J.E."/>
            <person name="James T.Y."/>
        </authorList>
    </citation>
    <scope>NUCLEOTIDE SEQUENCE</scope>
    <source>
        <strain evidence="2">JEL0318</strain>
    </source>
</reference>
<keyword evidence="3" id="KW-1185">Reference proteome</keyword>
<name>A0AAD5X078_9FUNG</name>
<accession>A0AAD5X078</accession>